<organism evidence="5 6">
    <name type="scientific">Paenibacillus alvei</name>
    <name type="common">Bacillus alvei</name>
    <dbReference type="NCBI Taxonomy" id="44250"/>
    <lineage>
        <taxon>Bacteria</taxon>
        <taxon>Bacillati</taxon>
        <taxon>Bacillota</taxon>
        <taxon>Bacilli</taxon>
        <taxon>Bacillales</taxon>
        <taxon>Paenibacillaceae</taxon>
        <taxon>Paenibacillus</taxon>
    </lineage>
</organism>
<feature type="signal peptide" evidence="3">
    <location>
        <begin position="1"/>
        <end position="24"/>
    </location>
</feature>
<name>A0A383R9L2_PAEAL</name>
<evidence type="ECO:0000256" key="3">
    <source>
        <dbReference type="SAM" id="SignalP"/>
    </source>
</evidence>
<keyword evidence="2" id="KW-0677">Repeat</keyword>
<dbReference type="Proteomes" id="UP000304148">
    <property type="component" value="Chromosome"/>
</dbReference>
<evidence type="ECO:0000313" key="5">
    <source>
        <dbReference type="EMBL" id="SYX83214.1"/>
    </source>
</evidence>
<feature type="domain" description="Copper amine oxidase-like N-terminal" evidence="4">
    <location>
        <begin position="390"/>
        <end position="494"/>
    </location>
</feature>
<dbReference type="SMART" id="SM00365">
    <property type="entry name" value="LRR_SD22"/>
    <property type="match status" value="7"/>
</dbReference>
<evidence type="ECO:0000256" key="1">
    <source>
        <dbReference type="ARBA" id="ARBA00022614"/>
    </source>
</evidence>
<dbReference type="SMART" id="SM00369">
    <property type="entry name" value="LRR_TYP"/>
    <property type="match status" value="6"/>
</dbReference>
<evidence type="ECO:0000259" key="4">
    <source>
        <dbReference type="Pfam" id="PF07833"/>
    </source>
</evidence>
<protein>
    <submittedName>
        <fullName evidence="5">Copper amine oxidase</fullName>
    </submittedName>
</protein>
<dbReference type="SUPFAM" id="SSF52058">
    <property type="entry name" value="L domain-like"/>
    <property type="match status" value="1"/>
</dbReference>
<dbReference type="Gene3D" id="3.80.10.10">
    <property type="entry name" value="Ribonuclease Inhibitor"/>
    <property type="match status" value="2"/>
</dbReference>
<dbReference type="InterPro" id="IPR001611">
    <property type="entry name" value="Leu-rich_rpt"/>
</dbReference>
<dbReference type="Gene3D" id="3.30.457.10">
    <property type="entry name" value="Copper amine oxidase-like, N-terminal domain"/>
    <property type="match status" value="2"/>
</dbReference>
<dbReference type="InterPro" id="IPR003591">
    <property type="entry name" value="Leu-rich_rpt_typical-subtyp"/>
</dbReference>
<dbReference type="EMBL" id="LS992241">
    <property type="protein sequence ID" value="SYX83214.1"/>
    <property type="molecule type" value="Genomic_DNA"/>
</dbReference>
<dbReference type="InterPro" id="IPR025875">
    <property type="entry name" value="Leu-rich_rpt_4"/>
</dbReference>
<keyword evidence="3" id="KW-0732">Signal</keyword>
<proteinExistence type="predicted"/>
<dbReference type="InterPro" id="IPR036582">
    <property type="entry name" value="Mao_N_sf"/>
</dbReference>
<evidence type="ECO:0000256" key="2">
    <source>
        <dbReference type="ARBA" id="ARBA00022737"/>
    </source>
</evidence>
<dbReference type="InterPro" id="IPR050836">
    <property type="entry name" value="SDS22/Internalin_LRR"/>
</dbReference>
<dbReference type="AlphaFoldDB" id="A0A383R9L2"/>
<dbReference type="InterPro" id="IPR012854">
    <property type="entry name" value="Cu_amine_oxidase-like_N"/>
</dbReference>
<evidence type="ECO:0000313" key="6">
    <source>
        <dbReference type="Proteomes" id="UP000304148"/>
    </source>
</evidence>
<dbReference type="InterPro" id="IPR032675">
    <property type="entry name" value="LRR_dom_sf"/>
</dbReference>
<dbReference type="Pfam" id="PF12799">
    <property type="entry name" value="LRR_4"/>
    <property type="match status" value="2"/>
</dbReference>
<dbReference type="RefSeq" id="WP_138185313.1">
    <property type="nucleotide sequence ID" value="NZ_LS992241.1"/>
</dbReference>
<dbReference type="Pfam" id="PF07833">
    <property type="entry name" value="Cu_amine_oxidN1"/>
    <property type="match status" value="1"/>
</dbReference>
<dbReference type="PANTHER" id="PTHR46652:SF3">
    <property type="entry name" value="LEUCINE-RICH REPEAT-CONTAINING PROTEIN 9"/>
    <property type="match status" value="1"/>
</dbReference>
<gene>
    <name evidence="5" type="ORF">PBLR_11636</name>
</gene>
<feature type="chain" id="PRO_5016690022" evidence="3">
    <location>
        <begin position="25"/>
        <end position="500"/>
    </location>
</feature>
<dbReference type="SUPFAM" id="SSF55383">
    <property type="entry name" value="Copper amine oxidase, domain N"/>
    <property type="match status" value="1"/>
</dbReference>
<keyword evidence="1" id="KW-0433">Leucine-rich repeat</keyword>
<accession>A0A383R9L2</accession>
<reference evidence="6" key="1">
    <citation type="submission" date="2018-08" db="EMBL/GenBank/DDBJ databases">
        <authorList>
            <person name="Chevrot R."/>
        </authorList>
    </citation>
    <scope>NUCLEOTIDE SEQUENCE [LARGE SCALE GENOMIC DNA]</scope>
</reference>
<sequence length="500" mass="56621">MKKRIAVSLLIFIFVLSLALPGQASMEALNQEPIIKDGNLEKSIRSWIVKKDDEPLTKEDLESLTVVSLSGKGIKDLQGLEYAVNITDLDLDINEISDLTPLKKLSKIHTLSLKANKISSIEELSTLKELKYLEISWNQVSSLDVVKQLPRLIELKADHNQISNVQALSSAAELTYLKMVDNAIEDIASLGNMKKLTYLNVSDNKIKDLSPLRMLSKSLTYLGIDGDQVTDLKMLEGFHNLEGLSANNNSIESLAPLAKLTKLSTLDLSSNKVKDLEPLIHLNKLDSLYLNNNRVWNLEPLRNLKALKILQLNSNRVWNLEPIQHNSYDFHWDTGAERYGLQLNDNYLDLREGTPTYKIFNKLNADQYGIRSQRKTQRLMIGSKTAYLGDSTYNLTAAPFIQTGRTYVPIRFISEKLGANVNWNQTTKEVTIQKDGKTIRWVVGNKQVKINQQTVMSDTPLLLRNNTTFVPVRFVSEQLNTTVEYLSSKKMVIIFENKTK</sequence>
<dbReference type="PROSITE" id="PS51450">
    <property type="entry name" value="LRR"/>
    <property type="match status" value="6"/>
</dbReference>
<dbReference type="PANTHER" id="PTHR46652">
    <property type="entry name" value="LEUCINE-RICH REPEAT AND IQ DOMAIN-CONTAINING PROTEIN 1-RELATED"/>
    <property type="match status" value="1"/>
</dbReference>